<dbReference type="Proteomes" id="UP000197153">
    <property type="component" value="Chromosome 3"/>
</dbReference>
<evidence type="ECO:0000256" key="1">
    <source>
        <dbReference type="ARBA" id="ARBA00005199"/>
    </source>
</evidence>
<dbReference type="NCBIfam" id="TIGR01484">
    <property type="entry name" value="HAD-SF-IIB"/>
    <property type="match status" value="1"/>
</dbReference>
<dbReference type="EC" id="3.1.3.12" evidence="4"/>
<gene>
    <name evidence="5" type="primary">otsB</name>
    <name evidence="5" type="ORF">Y958_27370</name>
</gene>
<dbReference type="KEGG" id="nao:Y958_27370"/>
<dbReference type="Gene3D" id="3.40.50.1000">
    <property type="entry name" value="HAD superfamily/HAD-like"/>
    <property type="match status" value="1"/>
</dbReference>
<dbReference type="Gene3D" id="3.30.70.1020">
    <property type="entry name" value="Trehalose-6-phosphate phosphatase related protein, domain 2"/>
    <property type="match status" value="1"/>
</dbReference>
<evidence type="ECO:0000256" key="4">
    <source>
        <dbReference type="RuleBase" id="RU361117"/>
    </source>
</evidence>
<comment type="catalytic activity">
    <reaction evidence="4">
        <text>alpha,alpha-trehalose 6-phosphate + H2O = alpha,alpha-trehalose + phosphate</text>
        <dbReference type="Rhea" id="RHEA:23420"/>
        <dbReference type="ChEBI" id="CHEBI:15377"/>
        <dbReference type="ChEBI" id="CHEBI:16551"/>
        <dbReference type="ChEBI" id="CHEBI:43474"/>
        <dbReference type="ChEBI" id="CHEBI:58429"/>
        <dbReference type="EC" id="3.1.3.12"/>
    </reaction>
</comment>
<dbReference type="InterPro" id="IPR036412">
    <property type="entry name" value="HAD-like_sf"/>
</dbReference>
<comment type="function">
    <text evidence="4">Removes the phosphate from trehalose 6-phosphate to produce free trehalose.</text>
</comment>
<evidence type="ECO:0000313" key="5">
    <source>
        <dbReference type="EMBL" id="ASG24582.1"/>
    </source>
</evidence>
<evidence type="ECO:0000256" key="2">
    <source>
        <dbReference type="ARBA" id="ARBA00008770"/>
    </source>
</evidence>
<dbReference type="PANTHER" id="PTHR43768">
    <property type="entry name" value="TREHALOSE 6-PHOSPHATE PHOSPHATASE"/>
    <property type="match status" value="1"/>
</dbReference>
<organism evidence="5 6">
    <name type="scientific">Nitrospirillum viridazoti CBAmc</name>
    <dbReference type="NCBI Taxonomy" id="1441467"/>
    <lineage>
        <taxon>Bacteria</taxon>
        <taxon>Pseudomonadati</taxon>
        <taxon>Pseudomonadota</taxon>
        <taxon>Alphaproteobacteria</taxon>
        <taxon>Rhodospirillales</taxon>
        <taxon>Azospirillaceae</taxon>
        <taxon>Nitrospirillum</taxon>
        <taxon>Nitrospirillum viridazoti</taxon>
    </lineage>
</organism>
<dbReference type="PANTHER" id="PTHR43768:SF3">
    <property type="entry name" value="TREHALOSE 6-PHOSPHATE PHOSPHATASE"/>
    <property type="match status" value="1"/>
</dbReference>
<keyword evidence="3 4" id="KW-0378">Hydrolase</keyword>
<accession>A0A248K0W7</accession>
<dbReference type="GO" id="GO:0046872">
    <property type="term" value="F:metal ion binding"/>
    <property type="evidence" value="ECO:0007669"/>
    <property type="project" value="UniProtKB-KW"/>
</dbReference>
<comment type="cofactor">
    <cofactor evidence="4">
        <name>Mg(2+)</name>
        <dbReference type="ChEBI" id="CHEBI:18420"/>
    </cofactor>
</comment>
<keyword evidence="6" id="KW-1185">Reference proteome</keyword>
<dbReference type="EMBL" id="CP022112">
    <property type="protein sequence ID" value="ASG24582.1"/>
    <property type="molecule type" value="Genomic_DNA"/>
</dbReference>
<evidence type="ECO:0000313" key="6">
    <source>
        <dbReference type="Proteomes" id="UP000197153"/>
    </source>
</evidence>
<proteinExistence type="inferred from homology"/>
<dbReference type="GO" id="GO:0004805">
    <property type="term" value="F:trehalose-phosphatase activity"/>
    <property type="evidence" value="ECO:0007669"/>
    <property type="project" value="UniProtKB-EC"/>
</dbReference>
<reference evidence="5 6" key="1">
    <citation type="submission" date="2017-06" db="EMBL/GenBank/DDBJ databases">
        <title>Complete genome sequence of Nitrospirillum amazonense strain CBAmC, an endophytic nitrogen-fixing and plant growth-promoting bacterium, isolated from sugarcane.</title>
        <authorList>
            <person name="Schwab S."/>
            <person name="dos Santos Teixeira K.R."/>
            <person name="Simoes Araujo J.L."/>
            <person name="Soares Vidal M."/>
            <person name="Borges de Freitas H.R."/>
            <person name="Rivello Crivelaro A.L."/>
            <person name="Bueno de Camargo Nunes A."/>
            <person name="dos Santos C.M."/>
            <person name="Palmeira da Silva Rosa D."/>
            <person name="da Silva Padilha D."/>
            <person name="da Silva E."/>
            <person name="Araujo Terra L."/>
            <person name="Soares Mendes V."/>
            <person name="Farinelli L."/>
            <person name="Magalhaes Cruz L."/>
            <person name="Baldani J.I."/>
        </authorList>
    </citation>
    <scope>NUCLEOTIDE SEQUENCE [LARGE SCALE GENOMIC DNA]</scope>
    <source>
        <strain evidence="5 6">CBAmC</strain>
    </source>
</reference>
<dbReference type="InterPro" id="IPR044651">
    <property type="entry name" value="OTSB-like"/>
</dbReference>
<dbReference type="AlphaFoldDB" id="A0A248K0W7"/>
<dbReference type="Pfam" id="PF02358">
    <property type="entry name" value="Trehalose_PPase"/>
    <property type="match status" value="1"/>
</dbReference>
<dbReference type="InterPro" id="IPR023214">
    <property type="entry name" value="HAD_sf"/>
</dbReference>
<evidence type="ECO:0000256" key="3">
    <source>
        <dbReference type="ARBA" id="ARBA00022801"/>
    </source>
</evidence>
<protein>
    <recommendedName>
        <fullName evidence="4">Trehalose 6-phosphate phosphatase</fullName>
        <ecNumber evidence="4">3.1.3.12</ecNumber>
    </recommendedName>
</protein>
<dbReference type="SUPFAM" id="SSF56784">
    <property type="entry name" value="HAD-like"/>
    <property type="match status" value="1"/>
</dbReference>
<keyword evidence="4" id="KW-0479">Metal-binding</keyword>
<comment type="pathway">
    <text evidence="1 4">Glycan biosynthesis; trehalose biosynthesis.</text>
</comment>
<dbReference type="RefSeq" id="WP_088875002.1">
    <property type="nucleotide sequence ID" value="NZ_CP022112.1"/>
</dbReference>
<dbReference type="NCBIfam" id="TIGR00685">
    <property type="entry name" value="T6PP"/>
    <property type="match status" value="1"/>
</dbReference>
<name>A0A248K0W7_9PROT</name>
<dbReference type="UniPathway" id="UPA00299"/>
<keyword evidence="4" id="KW-0460">Magnesium</keyword>
<dbReference type="InterPro" id="IPR006379">
    <property type="entry name" value="HAD-SF_hydro_IIB"/>
</dbReference>
<comment type="similarity">
    <text evidence="2 4">Belongs to the trehalose phosphatase family.</text>
</comment>
<sequence>MPSPALAPAAGDRWALFLDIDGTLLEHHKDPTGVVVDDELRTLLSNLDRQLGGAVAVISGRSLASIDTLFQPMVLRAGGLFGIELRLSPDEPAVAAEEPPALAALADRAEAELGRAPNIVIERKGPVLAIHTGPHPQSLDHITRLAKAALPGLPDGYRVVEGNVGVELLPAAALKGDAVYRFMTVEPFKGRRPIFIGDDVPDEHAFESVHALGGISVKVGRPEQATAALHALADVAAVRAWLGDPQFPLLDKLVRREVTEAAEEAAR</sequence>
<dbReference type="InterPro" id="IPR003337">
    <property type="entry name" value="Trehalose_PPase"/>
</dbReference>
<dbReference type="GO" id="GO:0005992">
    <property type="term" value="P:trehalose biosynthetic process"/>
    <property type="evidence" value="ECO:0007669"/>
    <property type="project" value="UniProtKB-UniPathway"/>
</dbReference>